<dbReference type="STRING" id="926571.NVIE_009800"/>
<evidence type="ECO:0000313" key="2">
    <source>
        <dbReference type="Proteomes" id="UP000027093"/>
    </source>
</evidence>
<dbReference type="EMBL" id="CP007536">
    <property type="protein sequence ID" value="AIC15208.1"/>
    <property type="molecule type" value="Genomic_DNA"/>
</dbReference>
<organism evidence="1 2">
    <name type="scientific">Nitrososphaera viennensis EN76</name>
    <dbReference type="NCBI Taxonomy" id="926571"/>
    <lineage>
        <taxon>Archaea</taxon>
        <taxon>Nitrososphaerota</taxon>
        <taxon>Nitrososphaeria</taxon>
        <taxon>Nitrososphaerales</taxon>
        <taxon>Nitrososphaeraceae</taxon>
        <taxon>Nitrososphaera</taxon>
    </lineage>
</organism>
<dbReference type="KEGG" id="nvn:NVIE_009800"/>
<name>A0A060HI27_9ARCH</name>
<dbReference type="GeneID" id="74946247"/>
<dbReference type="AlphaFoldDB" id="A0A060HI27"/>
<protein>
    <submittedName>
        <fullName evidence="1">Uncharacterized protein</fullName>
    </submittedName>
</protein>
<dbReference type="Proteomes" id="UP000027093">
    <property type="component" value="Chromosome"/>
</dbReference>
<dbReference type="OrthoDB" id="375982at2157"/>
<dbReference type="RefSeq" id="WP_158435095.1">
    <property type="nucleotide sequence ID" value="NZ_CP007536.1"/>
</dbReference>
<gene>
    <name evidence="1" type="ORF">NVIE_009800</name>
</gene>
<accession>A0A060HI27</accession>
<dbReference type="HOGENOM" id="CLU_3003276_0_0_2"/>
<evidence type="ECO:0000313" key="1">
    <source>
        <dbReference type="EMBL" id="AIC15208.1"/>
    </source>
</evidence>
<proteinExistence type="predicted"/>
<sequence>MKKDAEREMLYREFKQLGIPVDDFYLLSNLTLKHLLDSIKEAILEYRKGAKLSSDA</sequence>
<reference evidence="1 2" key="1">
    <citation type="journal article" date="2014" name="Int. J. Syst. Evol. Microbiol.">
        <title>Nitrososphaera viennensis gen. nov., sp. nov., an aerobic and mesophilic, ammonia-oxidizing archaeon from soil and a member of the archaeal phylum Thaumarchaeota.</title>
        <authorList>
            <person name="Stieglmeier M."/>
            <person name="Klingl A."/>
            <person name="Alves R.J."/>
            <person name="Rittmann S.K."/>
            <person name="Melcher M."/>
            <person name="Leisch N."/>
            <person name="Schleper C."/>
        </authorList>
    </citation>
    <scope>NUCLEOTIDE SEQUENCE [LARGE SCALE GENOMIC DNA]</scope>
    <source>
        <strain evidence="1">EN76</strain>
    </source>
</reference>
<keyword evidence="2" id="KW-1185">Reference proteome</keyword>